<sequence>MRLRTCSWAGTALLVLAMPLALPMAAIAQQGSRPTSSGIYTCVDAQGRRLTSDRPIPDCVSREQRVLNSDGSVQRVVPPTLTAEERAEREAAERRAELARAAQADAVRRDRNLMVRFPDEASHSRAREAALDTVRLAMKASAQRVKELAAERKPLLDEAEFYQGRQMPARLKQQLDANDAAVAAQKQSAANQELELARINRLYDNELDRLRRLWAGAPAGSLPPVAPTQVSPASPSARR</sequence>
<evidence type="ECO:0000259" key="3">
    <source>
        <dbReference type="Pfam" id="PF13511"/>
    </source>
</evidence>
<keyword evidence="5" id="KW-1185">Reference proteome</keyword>
<feature type="chain" id="PRO_5019768384" description="DUF4124 domain-containing protein" evidence="2">
    <location>
        <begin position="29"/>
        <end position="239"/>
    </location>
</feature>
<feature type="domain" description="DUF4124" evidence="3">
    <location>
        <begin position="34"/>
        <end position="79"/>
    </location>
</feature>
<feature type="signal peptide" evidence="2">
    <location>
        <begin position="1"/>
        <end position="28"/>
    </location>
</feature>
<dbReference type="InterPro" id="IPR025392">
    <property type="entry name" value="DUF4124"/>
</dbReference>
<dbReference type="RefSeq" id="WP_228027335.1">
    <property type="nucleotide sequence ID" value="NZ_BJCL01000028.1"/>
</dbReference>
<evidence type="ECO:0000256" key="1">
    <source>
        <dbReference type="SAM" id="MobiDB-lite"/>
    </source>
</evidence>
<feature type="compositionally biased region" description="Polar residues" evidence="1">
    <location>
        <begin position="228"/>
        <end position="239"/>
    </location>
</feature>
<reference evidence="5" key="1">
    <citation type="submission" date="2019-03" db="EMBL/GenBank/DDBJ databases">
        <title>Aquabacterium pictum sp.nov., the first bacteriochlorophyll a-containing freshwater bacterium in the genus Aquabacterium of the class Betaproteobacteria.</title>
        <authorList>
            <person name="Hirose S."/>
            <person name="Tank M."/>
            <person name="Hara E."/>
            <person name="Tamaki H."/>
            <person name="Takaichi S."/>
            <person name="Haruta S."/>
            <person name="Hanada S."/>
        </authorList>
    </citation>
    <scope>NUCLEOTIDE SEQUENCE [LARGE SCALE GENOMIC DNA]</scope>
    <source>
        <strain evidence="5">W35</strain>
    </source>
</reference>
<proteinExistence type="predicted"/>
<dbReference type="Pfam" id="PF13511">
    <property type="entry name" value="DUF4124"/>
    <property type="match status" value="1"/>
</dbReference>
<evidence type="ECO:0000313" key="4">
    <source>
        <dbReference type="EMBL" id="GCL66205.1"/>
    </source>
</evidence>
<dbReference type="Proteomes" id="UP000301751">
    <property type="component" value="Unassembled WGS sequence"/>
</dbReference>
<dbReference type="AlphaFoldDB" id="A0A480B2S9"/>
<keyword evidence="2" id="KW-0732">Signal</keyword>
<name>A0A480B2S9_9BURK</name>
<evidence type="ECO:0000256" key="2">
    <source>
        <dbReference type="SAM" id="SignalP"/>
    </source>
</evidence>
<feature type="region of interest" description="Disordered" evidence="1">
    <location>
        <begin position="217"/>
        <end position="239"/>
    </location>
</feature>
<protein>
    <recommendedName>
        <fullName evidence="3">DUF4124 domain-containing protein</fullName>
    </recommendedName>
</protein>
<evidence type="ECO:0000313" key="5">
    <source>
        <dbReference type="Proteomes" id="UP000301751"/>
    </source>
</evidence>
<dbReference type="EMBL" id="BJCL01000028">
    <property type="protein sequence ID" value="GCL66205.1"/>
    <property type="molecule type" value="Genomic_DNA"/>
</dbReference>
<organism evidence="4 5">
    <name type="scientific">Pseudaquabacterium pictum</name>
    <dbReference type="NCBI Taxonomy" id="2315236"/>
    <lineage>
        <taxon>Bacteria</taxon>
        <taxon>Pseudomonadati</taxon>
        <taxon>Pseudomonadota</taxon>
        <taxon>Betaproteobacteria</taxon>
        <taxon>Burkholderiales</taxon>
        <taxon>Sphaerotilaceae</taxon>
        <taxon>Pseudaquabacterium</taxon>
    </lineage>
</organism>
<gene>
    <name evidence="4" type="ORF">AQPW35_52860</name>
</gene>
<accession>A0A480B2S9</accession>
<comment type="caution">
    <text evidence="4">The sequence shown here is derived from an EMBL/GenBank/DDBJ whole genome shotgun (WGS) entry which is preliminary data.</text>
</comment>